<organism evidence="2 3">
    <name type="scientific">Cellulomonas edaphi</name>
    <dbReference type="NCBI Taxonomy" id="3053468"/>
    <lineage>
        <taxon>Bacteria</taxon>
        <taxon>Bacillati</taxon>
        <taxon>Actinomycetota</taxon>
        <taxon>Actinomycetes</taxon>
        <taxon>Micrococcales</taxon>
        <taxon>Cellulomonadaceae</taxon>
        <taxon>Cellulomonas</taxon>
    </lineage>
</organism>
<dbReference type="PANTHER" id="PTHR36456">
    <property type="entry name" value="UPF0232 PROTEIN SCO3875"/>
    <property type="match status" value="1"/>
</dbReference>
<sequence length="186" mass="19583">MSFEGLPPRRPAEGAPLRDIVDLVPERQVAAAALSRARDAAQRRGIRPGDPPRARRPLEAQLSGSGAGGRDPLTLSTTLGAVVGQFGWAAGVTGGTMQARWAQILGEQVAQHAAYESFERGVLTMRASSTAWATNLTWSVPAMLRNFAEELGEGAVTEIVVLGPGGPGFGRGPKRVKGRGERDTFG</sequence>
<gene>
    <name evidence="2" type="ORF">QRT05_02325</name>
</gene>
<keyword evidence="3" id="KW-1185">Reference proteome</keyword>
<accession>A0ABT7S3F5</accession>
<dbReference type="Proteomes" id="UP001321453">
    <property type="component" value="Unassembled WGS sequence"/>
</dbReference>
<evidence type="ECO:0000313" key="3">
    <source>
        <dbReference type="Proteomes" id="UP001321453"/>
    </source>
</evidence>
<dbReference type="PANTHER" id="PTHR36456:SF1">
    <property type="entry name" value="UPF0232 PROTEIN SCO3875"/>
    <property type="match status" value="1"/>
</dbReference>
<feature type="region of interest" description="Disordered" evidence="1">
    <location>
        <begin position="34"/>
        <end position="71"/>
    </location>
</feature>
<protein>
    <submittedName>
        <fullName evidence="2">DciA family protein</fullName>
    </submittedName>
</protein>
<reference evidence="2 3" key="1">
    <citation type="submission" date="2023-06" db="EMBL/GenBank/DDBJ databases">
        <title>Cellulomonas sp. MW9 Whole genome sequence.</title>
        <authorList>
            <person name="Park S."/>
        </authorList>
    </citation>
    <scope>NUCLEOTIDE SEQUENCE [LARGE SCALE GENOMIC DNA]</scope>
    <source>
        <strain evidence="2 3">MW9</strain>
    </source>
</reference>
<proteinExistence type="predicted"/>
<comment type="caution">
    <text evidence="2">The sequence shown here is derived from an EMBL/GenBank/DDBJ whole genome shotgun (WGS) entry which is preliminary data.</text>
</comment>
<dbReference type="EMBL" id="JAUCGR010000001">
    <property type="protein sequence ID" value="MDM7830159.1"/>
    <property type="molecule type" value="Genomic_DNA"/>
</dbReference>
<dbReference type="RefSeq" id="WP_289444908.1">
    <property type="nucleotide sequence ID" value="NZ_JAUCGR010000001.1"/>
</dbReference>
<dbReference type="InterPro" id="IPR007922">
    <property type="entry name" value="DciA-like"/>
</dbReference>
<name>A0ABT7S3F5_9CELL</name>
<evidence type="ECO:0000313" key="2">
    <source>
        <dbReference type="EMBL" id="MDM7830159.1"/>
    </source>
</evidence>
<evidence type="ECO:0000256" key="1">
    <source>
        <dbReference type="SAM" id="MobiDB-lite"/>
    </source>
</evidence>
<dbReference type="Pfam" id="PF05258">
    <property type="entry name" value="DciA"/>
    <property type="match status" value="1"/>
</dbReference>